<proteinExistence type="inferred from homology"/>
<dbReference type="Gene3D" id="1.10.287.470">
    <property type="entry name" value="Helix hairpin bin"/>
    <property type="match status" value="1"/>
</dbReference>
<dbReference type="InterPro" id="IPR058627">
    <property type="entry name" value="MdtA-like_C"/>
</dbReference>
<feature type="coiled-coil region" evidence="2">
    <location>
        <begin position="112"/>
        <end position="183"/>
    </location>
</feature>
<dbReference type="Pfam" id="PF25967">
    <property type="entry name" value="RND-MFP_C"/>
    <property type="match status" value="1"/>
</dbReference>
<organism evidence="4 5">
    <name type="scientific">Thermodesulforhabdus norvegica</name>
    <dbReference type="NCBI Taxonomy" id="39841"/>
    <lineage>
        <taxon>Bacteria</taxon>
        <taxon>Pseudomonadati</taxon>
        <taxon>Thermodesulfobacteriota</taxon>
        <taxon>Syntrophobacteria</taxon>
        <taxon>Syntrophobacterales</taxon>
        <taxon>Thermodesulforhabdaceae</taxon>
        <taxon>Thermodesulforhabdus</taxon>
    </lineage>
</organism>
<dbReference type="STRING" id="39841.SAMN05660836_00137"/>
<protein>
    <submittedName>
        <fullName evidence="4">RND family efflux transporter, MFP subunit</fullName>
    </submittedName>
</protein>
<dbReference type="NCBIfam" id="TIGR01730">
    <property type="entry name" value="RND_mfp"/>
    <property type="match status" value="1"/>
</dbReference>
<evidence type="ECO:0000259" key="3">
    <source>
        <dbReference type="Pfam" id="PF25967"/>
    </source>
</evidence>
<dbReference type="Gene3D" id="2.40.420.20">
    <property type="match status" value="1"/>
</dbReference>
<dbReference type="PANTHER" id="PTHR30469:SF12">
    <property type="entry name" value="MULTIDRUG RESISTANCE PROTEIN MDTA"/>
    <property type="match status" value="1"/>
</dbReference>
<dbReference type="SUPFAM" id="SSF111369">
    <property type="entry name" value="HlyD-like secretion proteins"/>
    <property type="match status" value="1"/>
</dbReference>
<dbReference type="InterPro" id="IPR006143">
    <property type="entry name" value="RND_pump_MFP"/>
</dbReference>
<dbReference type="AlphaFoldDB" id="A0A1I4QNN6"/>
<dbReference type="GO" id="GO:0015562">
    <property type="term" value="F:efflux transmembrane transporter activity"/>
    <property type="evidence" value="ECO:0007669"/>
    <property type="project" value="TreeGrafter"/>
</dbReference>
<dbReference type="Gene3D" id="2.40.50.100">
    <property type="match status" value="1"/>
</dbReference>
<dbReference type="OrthoDB" id="9806939at2"/>
<reference evidence="5" key="1">
    <citation type="submission" date="2016-10" db="EMBL/GenBank/DDBJ databases">
        <authorList>
            <person name="Varghese N."/>
            <person name="Submissions S."/>
        </authorList>
    </citation>
    <scope>NUCLEOTIDE SEQUENCE [LARGE SCALE GENOMIC DNA]</scope>
    <source>
        <strain evidence="5">DSM 9990</strain>
    </source>
</reference>
<dbReference type="EMBL" id="FOUU01000001">
    <property type="protein sequence ID" value="SFM41661.1"/>
    <property type="molecule type" value="Genomic_DNA"/>
</dbReference>
<evidence type="ECO:0000313" key="4">
    <source>
        <dbReference type="EMBL" id="SFM41661.1"/>
    </source>
</evidence>
<dbReference type="Proteomes" id="UP000199611">
    <property type="component" value="Unassembled WGS sequence"/>
</dbReference>
<accession>A0A1I4QNN6</accession>
<feature type="domain" description="Multidrug resistance protein MdtA-like C-terminal permuted SH3" evidence="3">
    <location>
        <begin position="316"/>
        <end position="371"/>
    </location>
</feature>
<evidence type="ECO:0000256" key="2">
    <source>
        <dbReference type="SAM" id="Coils"/>
    </source>
</evidence>
<dbReference type="Gene3D" id="2.40.30.170">
    <property type="match status" value="1"/>
</dbReference>
<gene>
    <name evidence="4" type="ORF">SAMN05660836_00137</name>
</gene>
<name>A0A1I4QNN6_9BACT</name>
<dbReference type="GO" id="GO:1990281">
    <property type="term" value="C:efflux pump complex"/>
    <property type="evidence" value="ECO:0007669"/>
    <property type="project" value="TreeGrafter"/>
</dbReference>
<evidence type="ECO:0000256" key="1">
    <source>
        <dbReference type="ARBA" id="ARBA00009477"/>
    </source>
</evidence>
<dbReference type="PANTHER" id="PTHR30469">
    <property type="entry name" value="MULTIDRUG RESISTANCE PROTEIN MDTA"/>
    <property type="match status" value="1"/>
</dbReference>
<comment type="similarity">
    <text evidence="1">Belongs to the membrane fusion protein (MFP) (TC 8.A.1) family.</text>
</comment>
<keyword evidence="2" id="KW-0175">Coiled coil</keyword>
<dbReference type="RefSeq" id="WP_093392666.1">
    <property type="nucleotide sequence ID" value="NZ_FOUU01000001.1"/>
</dbReference>
<sequence length="386" mass="42557">MNKKALLQVGLAAFVVFVSLVVMKWLEGFKKPVPTVSEQRPPTAVRVTKVEPYRGPIVIWNSGVVESFRSADLVSQVSGKIIRVSERFVSGGRFKEGEEVIKIEEVDYQLGVIQARAALAEARANLELEEAQAEIARKEWLRSRNRLPVPRLVARIPQVQAAKAKLESAKAQLERSMLDLQRTSIKTPFPCVISEKYVDVGQYVTVGQRLARVFYTGSVEITVPIGRDDLKWLKVPGLTCPVDERGSDAEVVALVGGVERRWQGRVVRWRGQVDEATRLYPVIVRVDRAYDTIPPLAVGTFVNVGIHGSVVKAGILPVSAIRLDDKGGEIVWVVEGGVMKSRPVKVAHRWKGRAYVVSGLKGGEDVVISDLPLATENMPVSIAGRE</sequence>
<keyword evidence="5" id="KW-1185">Reference proteome</keyword>
<evidence type="ECO:0000313" key="5">
    <source>
        <dbReference type="Proteomes" id="UP000199611"/>
    </source>
</evidence>